<proteinExistence type="predicted"/>
<dbReference type="OrthoDB" id="1932391at2759"/>
<sequence>MMLRLRMADSSKRKVPSNSNLGMDNIKTTTMMTSSSSSVPTSPVSLRKTSSVRKSNCLCSPTTHVGSFRCRYHRNSGGSLTRSSVSVGSKLSELADKSIMEAHNPFNINVSSQRQGSPPRTFLPA</sequence>
<name>A0A5A7QTP1_STRAF</name>
<dbReference type="Proteomes" id="UP000325081">
    <property type="component" value="Unassembled WGS sequence"/>
</dbReference>
<feature type="compositionally biased region" description="Basic and acidic residues" evidence="1">
    <location>
        <begin position="1"/>
        <end position="12"/>
    </location>
</feature>
<evidence type="ECO:0000313" key="2">
    <source>
        <dbReference type="EMBL" id="GER48258.1"/>
    </source>
</evidence>
<organism evidence="2 3">
    <name type="scientific">Striga asiatica</name>
    <name type="common">Asiatic witchweed</name>
    <name type="synonym">Buchnera asiatica</name>
    <dbReference type="NCBI Taxonomy" id="4170"/>
    <lineage>
        <taxon>Eukaryota</taxon>
        <taxon>Viridiplantae</taxon>
        <taxon>Streptophyta</taxon>
        <taxon>Embryophyta</taxon>
        <taxon>Tracheophyta</taxon>
        <taxon>Spermatophyta</taxon>
        <taxon>Magnoliopsida</taxon>
        <taxon>eudicotyledons</taxon>
        <taxon>Gunneridae</taxon>
        <taxon>Pentapetalae</taxon>
        <taxon>asterids</taxon>
        <taxon>lamiids</taxon>
        <taxon>Lamiales</taxon>
        <taxon>Orobanchaceae</taxon>
        <taxon>Buchnereae</taxon>
        <taxon>Striga</taxon>
    </lineage>
</organism>
<dbReference type="AlphaFoldDB" id="A0A5A7QTP1"/>
<accession>A0A5A7QTP1</accession>
<dbReference type="PANTHER" id="PTHR33132:SF135">
    <property type="entry name" value="OS02G0799700 PROTEIN"/>
    <property type="match status" value="1"/>
</dbReference>
<feature type="compositionally biased region" description="Low complexity" evidence="1">
    <location>
        <begin position="28"/>
        <end position="45"/>
    </location>
</feature>
<keyword evidence="3" id="KW-1185">Reference proteome</keyword>
<evidence type="ECO:0000256" key="1">
    <source>
        <dbReference type="SAM" id="MobiDB-lite"/>
    </source>
</evidence>
<dbReference type="EMBL" id="BKCP01008181">
    <property type="protein sequence ID" value="GER48258.1"/>
    <property type="molecule type" value="Genomic_DNA"/>
</dbReference>
<feature type="region of interest" description="Disordered" evidence="1">
    <location>
        <begin position="1"/>
        <end position="53"/>
    </location>
</feature>
<evidence type="ECO:0000313" key="3">
    <source>
        <dbReference type="Proteomes" id="UP000325081"/>
    </source>
</evidence>
<gene>
    <name evidence="2" type="ORF">STAS_25414</name>
</gene>
<comment type="caution">
    <text evidence="2">The sequence shown here is derived from an EMBL/GenBank/DDBJ whole genome shotgun (WGS) entry which is preliminary data.</text>
</comment>
<reference evidence="3" key="1">
    <citation type="journal article" date="2019" name="Curr. Biol.">
        <title>Genome Sequence of Striga asiatica Provides Insight into the Evolution of Plant Parasitism.</title>
        <authorList>
            <person name="Yoshida S."/>
            <person name="Kim S."/>
            <person name="Wafula E.K."/>
            <person name="Tanskanen J."/>
            <person name="Kim Y.M."/>
            <person name="Honaas L."/>
            <person name="Yang Z."/>
            <person name="Spallek T."/>
            <person name="Conn C.E."/>
            <person name="Ichihashi Y."/>
            <person name="Cheong K."/>
            <person name="Cui S."/>
            <person name="Der J.P."/>
            <person name="Gundlach H."/>
            <person name="Jiao Y."/>
            <person name="Hori C."/>
            <person name="Ishida J.K."/>
            <person name="Kasahara H."/>
            <person name="Kiba T."/>
            <person name="Kim M.S."/>
            <person name="Koo N."/>
            <person name="Laohavisit A."/>
            <person name="Lee Y.H."/>
            <person name="Lumba S."/>
            <person name="McCourt P."/>
            <person name="Mortimer J.C."/>
            <person name="Mutuku J.M."/>
            <person name="Nomura T."/>
            <person name="Sasaki-Sekimoto Y."/>
            <person name="Seto Y."/>
            <person name="Wang Y."/>
            <person name="Wakatake T."/>
            <person name="Sakakibara H."/>
            <person name="Demura T."/>
            <person name="Yamaguchi S."/>
            <person name="Yoneyama K."/>
            <person name="Manabe R.I."/>
            <person name="Nelson D.C."/>
            <person name="Schulman A.H."/>
            <person name="Timko M.P."/>
            <person name="dePamphilis C.W."/>
            <person name="Choi D."/>
            <person name="Shirasu K."/>
        </authorList>
    </citation>
    <scope>NUCLEOTIDE SEQUENCE [LARGE SCALE GENOMIC DNA]</scope>
    <source>
        <strain evidence="3">cv. UVA1</strain>
    </source>
</reference>
<protein>
    <submittedName>
        <fullName evidence="2">Serine-rich protein-related</fullName>
    </submittedName>
</protein>
<dbReference type="PANTHER" id="PTHR33132">
    <property type="entry name" value="OSJNBB0118P14.9 PROTEIN"/>
    <property type="match status" value="1"/>
</dbReference>